<dbReference type="AlphaFoldDB" id="A0A5C4V3I5"/>
<evidence type="ECO:0000256" key="3">
    <source>
        <dbReference type="SAM" id="SignalP"/>
    </source>
</evidence>
<evidence type="ECO:0000256" key="2">
    <source>
        <dbReference type="SAM" id="Phobius"/>
    </source>
</evidence>
<keyword evidence="2" id="KW-0472">Membrane</keyword>
<name>A0A5C4V3I5_9ACTN</name>
<comment type="caution">
    <text evidence="4">The sequence shown here is derived from an EMBL/GenBank/DDBJ whole genome shotgun (WGS) entry which is preliminary data.</text>
</comment>
<feature type="compositionally biased region" description="Basic and acidic residues" evidence="1">
    <location>
        <begin position="55"/>
        <end position="64"/>
    </location>
</feature>
<feature type="compositionally biased region" description="Acidic residues" evidence="1">
    <location>
        <begin position="65"/>
        <end position="74"/>
    </location>
</feature>
<feature type="signal peptide" evidence="3">
    <location>
        <begin position="1"/>
        <end position="22"/>
    </location>
</feature>
<dbReference type="EMBL" id="VDGT01000008">
    <property type="protein sequence ID" value="TNM30298.1"/>
    <property type="molecule type" value="Genomic_DNA"/>
</dbReference>
<keyword evidence="3" id="KW-0732">Signal</keyword>
<accession>A0A5C4V3I5</accession>
<gene>
    <name evidence="4" type="ORF">FH715_13210</name>
</gene>
<keyword evidence="5" id="KW-1185">Reference proteome</keyword>
<reference evidence="4 5" key="1">
    <citation type="submission" date="2019-06" db="EMBL/GenBank/DDBJ databases">
        <title>Draft genome of Streptomyces sedi sp. JCM16909.</title>
        <authorList>
            <person name="Klykleung N."/>
            <person name="Tanasupawat S."/>
            <person name="Kudo T."/>
            <person name="Yuki M."/>
            <person name="Ohkuma M."/>
        </authorList>
    </citation>
    <scope>NUCLEOTIDE SEQUENCE [LARGE SCALE GENOMIC DNA]</scope>
    <source>
        <strain evidence="4 5">JCM 16909</strain>
    </source>
</reference>
<feature type="chain" id="PRO_5022679192" description="LPXTG cell wall anchor domain-containing protein" evidence="3">
    <location>
        <begin position="23"/>
        <end position="135"/>
    </location>
</feature>
<keyword evidence="2" id="KW-1133">Transmembrane helix</keyword>
<feature type="region of interest" description="Disordered" evidence="1">
    <location>
        <begin position="25"/>
        <end position="81"/>
    </location>
</feature>
<feature type="compositionally biased region" description="Basic and acidic residues" evidence="1">
    <location>
        <begin position="27"/>
        <end position="41"/>
    </location>
</feature>
<dbReference type="Proteomes" id="UP000311713">
    <property type="component" value="Unassembled WGS sequence"/>
</dbReference>
<evidence type="ECO:0000313" key="5">
    <source>
        <dbReference type="Proteomes" id="UP000311713"/>
    </source>
</evidence>
<evidence type="ECO:0008006" key="6">
    <source>
        <dbReference type="Google" id="ProtNLM"/>
    </source>
</evidence>
<sequence length="135" mass="14057">MRLWVGIALTGVVLLTLATSFAASASADERGGEPDGGRGGERTAGPTPTPSTPPREGESARGNEAEAESGDDAEEQRVARWRIVDQPTTRWEGRGSERLARTGTGGEVVPVLPLGAGLTCVGLGIGLFGYRLRRA</sequence>
<feature type="transmembrane region" description="Helical" evidence="2">
    <location>
        <begin position="111"/>
        <end position="130"/>
    </location>
</feature>
<proteinExistence type="predicted"/>
<keyword evidence="2" id="KW-0812">Transmembrane</keyword>
<dbReference type="OrthoDB" id="9999196at2"/>
<organism evidence="4 5">
    <name type="scientific">Streptomyces sedi</name>
    <dbReference type="NCBI Taxonomy" id="555059"/>
    <lineage>
        <taxon>Bacteria</taxon>
        <taxon>Bacillati</taxon>
        <taxon>Actinomycetota</taxon>
        <taxon>Actinomycetes</taxon>
        <taxon>Kitasatosporales</taxon>
        <taxon>Streptomycetaceae</taxon>
        <taxon>Streptomyces</taxon>
    </lineage>
</organism>
<evidence type="ECO:0000313" key="4">
    <source>
        <dbReference type="EMBL" id="TNM30298.1"/>
    </source>
</evidence>
<protein>
    <recommendedName>
        <fullName evidence="6">LPXTG cell wall anchor domain-containing protein</fullName>
    </recommendedName>
</protein>
<dbReference type="RefSeq" id="WP_139644727.1">
    <property type="nucleotide sequence ID" value="NZ_BAAAZS010000003.1"/>
</dbReference>
<evidence type="ECO:0000256" key="1">
    <source>
        <dbReference type="SAM" id="MobiDB-lite"/>
    </source>
</evidence>